<name>A0A0K2SLH2_LIMPI</name>
<dbReference type="InterPro" id="IPR018483">
    <property type="entry name" value="Carb_kinase_FGGY_CS"/>
</dbReference>
<feature type="domain" description="Carbohydrate kinase FGGY C-terminal" evidence="11">
    <location>
        <begin position="293"/>
        <end position="491"/>
    </location>
</feature>
<dbReference type="PATRIC" id="fig|1555112.3.peg.2155"/>
<evidence type="ECO:0000259" key="10">
    <source>
        <dbReference type="Pfam" id="PF00370"/>
    </source>
</evidence>
<dbReference type="GO" id="GO:0008741">
    <property type="term" value="F:ribulokinase activity"/>
    <property type="evidence" value="ECO:0007669"/>
    <property type="project" value="UniProtKB-UniRule"/>
</dbReference>
<comment type="similarity">
    <text evidence="7 9">Belongs to the ribulokinase family.</text>
</comment>
<keyword evidence="2 7" id="KW-0547">Nucleotide-binding</keyword>
<evidence type="ECO:0000313" key="12">
    <source>
        <dbReference type="EMBL" id="BAS27955.1"/>
    </source>
</evidence>
<evidence type="ECO:0000313" key="13">
    <source>
        <dbReference type="Proteomes" id="UP000065807"/>
    </source>
</evidence>
<evidence type="ECO:0000256" key="1">
    <source>
        <dbReference type="ARBA" id="ARBA00022679"/>
    </source>
</evidence>
<evidence type="ECO:0000259" key="11">
    <source>
        <dbReference type="Pfam" id="PF02782"/>
    </source>
</evidence>
<accession>A0A0K2SLH2</accession>
<keyword evidence="13" id="KW-1185">Reference proteome</keyword>
<protein>
    <recommendedName>
        <fullName evidence="7 8">Ribulokinase</fullName>
        <ecNumber evidence="7 8">2.7.1.16</ecNumber>
    </recommendedName>
</protein>
<dbReference type="AlphaFoldDB" id="A0A0K2SLH2"/>
<dbReference type="RefSeq" id="WP_198409491.1">
    <property type="nucleotide sequence ID" value="NZ_AP014924.1"/>
</dbReference>
<keyword evidence="6 7" id="KW-0119">Carbohydrate metabolism</keyword>
<dbReference type="EMBL" id="AP014924">
    <property type="protein sequence ID" value="BAS27955.1"/>
    <property type="molecule type" value="Genomic_DNA"/>
</dbReference>
<evidence type="ECO:0000256" key="5">
    <source>
        <dbReference type="ARBA" id="ARBA00022935"/>
    </source>
</evidence>
<dbReference type="InterPro" id="IPR005929">
    <property type="entry name" value="Ribulokinase"/>
</dbReference>
<evidence type="ECO:0000256" key="3">
    <source>
        <dbReference type="ARBA" id="ARBA00022777"/>
    </source>
</evidence>
<dbReference type="PANTHER" id="PTHR43435">
    <property type="entry name" value="RIBULOKINASE"/>
    <property type="match status" value="1"/>
</dbReference>
<feature type="domain" description="Carbohydrate kinase FGGY N-terminal" evidence="10">
    <location>
        <begin position="8"/>
        <end position="280"/>
    </location>
</feature>
<evidence type="ECO:0000256" key="6">
    <source>
        <dbReference type="ARBA" id="ARBA00023277"/>
    </source>
</evidence>
<dbReference type="CDD" id="cd07781">
    <property type="entry name" value="ASKHA_NBD_FGGY_L-RBK"/>
    <property type="match status" value="1"/>
</dbReference>
<dbReference type="Pfam" id="PF00370">
    <property type="entry name" value="FGGY_N"/>
    <property type="match status" value="1"/>
</dbReference>
<evidence type="ECO:0000256" key="7">
    <source>
        <dbReference type="HAMAP-Rule" id="MF_00520"/>
    </source>
</evidence>
<dbReference type="EC" id="2.7.1.16" evidence="7 8"/>
<evidence type="ECO:0000256" key="2">
    <source>
        <dbReference type="ARBA" id="ARBA00022741"/>
    </source>
</evidence>
<dbReference type="STRING" id="1555112.LIP_2114"/>
<evidence type="ECO:0000256" key="9">
    <source>
        <dbReference type="RuleBase" id="RU003455"/>
    </source>
</evidence>
<sequence length="567" mass="61757">MDRSGGRYTIGIDFGTLSGRAVLVEVATGEEVATAVYEYANGVIDERLPGSDIPLPPDTALQDPADYLRTLEETVPRVLELGQVAPEQVIGIGVDFTACTMLPTKADGTPLCFLEAYRSNPHSWVKLWKHHAAQPHANRLNAVARERGERFLARYGGKISSEWFFPKAWQILDEAPEVYEAADRLLEAADWVIWQLTGVETRNACTAGYKAIWSKREGFPDGEFFAALDPRLAGIVDEKMSRSILPQGARAGGLTQVWAEKLGLRPGIAVAVANVDAHVAVPACTVVSPNKMVMVMGTSICHLVLGKEQVEVEGMCGVVEDGILPGYYGYEAGQAAVGDIFGWFVEQGVPEGYGEEARRRGISVHELLEEKAARLQPGESGLLALDWWNGNRSVLVDADLAGMVLGMTLSTTPEEIYRALIEATAFGTRVIIDTFEARGIAIEELYACGGLPERNRLLMQIYADVTQRPIRVARSSQTPALGSAMFAAVAAGPEGGGYASIVDAAARMAGLKEEVYRPDPEASAFYEPLYREYVLLHDYFGRGANDVMKRLKEMRARWRSAGGPACR</sequence>
<keyword evidence="1 7" id="KW-0808">Transferase</keyword>
<dbReference type="InterPro" id="IPR043129">
    <property type="entry name" value="ATPase_NBD"/>
</dbReference>
<dbReference type="UniPathway" id="UPA00145">
    <property type="reaction ID" value="UER00566"/>
</dbReference>
<dbReference type="PANTHER" id="PTHR43435:SF4">
    <property type="entry name" value="FGGY CARBOHYDRATE KINASE DOMAIN-CONTAINING PROTEIN"/>
    <property type="match status" value="1"/>
</dbReference>
<dbReference type="NCBIfam" id="NF003154">
    <property type="entry name" value="PRK04123.1"/>
    <property type="match status" value="1"/>
</dbReference>
<dbReference type="Pfam" id="PF02782">
    <property type="entry name" value="FGGY_C"/>
    <property type="match status" value="1"/>
</dbReference>
<comment type="catalytic activity">
    <reaction evidence="7">
        <text>D-ribulose + ATP = D-ribulose 5-phosphate + ADP + H(+)</text>
        <dbReference type="Rhea" id="RHEA:17601"/>
        <dbReference type="ChEBI" id="CHEBI:15378"/>
        <dbReference type="ChEBI" id="CHEBI:17173"/>
        <dbReference type="ChEBI" id="CHEBI:30616"/>
        <dbReference type="ChEBI" id="CHEBI:58121"/>
        <dbReference type="ChEBI" id="CHEBI:456216"/>
        <dbReference type="EC" id="2.7.1.16"/>
    </reaction>
</comment>
<dbReference type="PROSITE" id="PS00445">
    <property type="entry name" value="FGGY_KINASES_2"/>
    <property type="match status" value="1"/>
</dbReference>
<dbReference type="Proteomes" id="UP000065807">
    <property type="component" value="Chromosome"/>
</dbReference>
<dbReference type="Gene3D" id="3.30.420.40">
    <property type="match status" value="2"/>
</dbReference>
<comment type="catalytic activity">
    <reaction evidence="7 9">
        <text>L-ribulose + ATP = L-ribulose 5-phosphate + ADP + H(+)</text>
        <dbReference type="Rhea" id="RHEA:22072"/>
        <dbReference type="ChEBI" id="CHEBI:15378"/>
        <dbReference type="ChEBI" id="CHEBI:16880"/>
        <dbReference type="ChEBI" id="CHEBI:30616"/>
        <dbReference type="ChEBI" id="CHEBI:58226"/>
        <dbReference type="ChEBI" id="CHEBI:456216"/>
        <dbReference type="EC" id="2.7.1.16"/>
    </reaction>
</comment>
<dbReference type="InterPro" id="IPR018485">
    <property type="entry name" value="FGGY_C"/>
</dbReference>
<comment type="pathway">
    <text evidence="7 9">Carbohydrate degradation; L-arabinose degradation via L-ribulose; D-xylulose 5-phosphate from L-arabinose (bacterial route): step 2/3.</text>
</comment>
<dbReference type="InterPro" id="IPR018484">
    <property type="entry name" value="FGGY_N"/>
</dbReference>
<dbReference type="HAMAP" id="MF_00520">
    <property type="entry name" value="Ribulokinase"/>
    <property type="match status" value="1"/>
</dbReference>
<dbReference type="KEGG" id="lpil:LIP_2114"/>
<dbReference type="InterPro" id="IPR000577">
    <property type="entry name" value="Carb_kinase_FGGY"/>
</dbReference>
<keyword evidence="5 7" id="KW-0054">Arabinose catabolism</keyword>
<evidence type="ECO:0000256" key="8">
    <source>
        <dbReference type="NCBIfam" id="TIGR01234"/>
    </source>
</evidence>
<keyword evidence="4 7" id="KW-0067">ATP-binding</keyword>
<evidence type="ECO:0000256" key="4">
    <source>
        <dbReference type="ARBA" id="ARBA00022840"/>
    </source>
</evidence>
<dbReference type="GO" id="GO:0019150">
    <property type="term" value="F:D-ribulokinase activity"/>
    <property type="evidence" value="ECO:0007669"/>
    <property type="project" value="RHEA"/>
</dbReference>
<reference evidence="13" key="1">
    <citation type="submission" date="2015-07" db="EMBL/GenBank/DDBJ databases">
        <title>Complete genome sequence and phylogenetic analysis of Limnochorda pilosa.</title>
        <authorList>
            <person name="Watanabe M."/>
            <person name="Kojima H."/>
            <person name="Fukui M."/>
        </authorList>
    </citation>
    <scope>NUCLEOTIDE SEQUENCE [LARGE SCALE GENOMIC DNA]</scope>
    <source>
        <strain evidence="13">HC45</strain>
    </source>
</reference>
<gene>
    <name evidence="7" type="primary">araB</name>
    <name evidence="12" type="ORF">LIP_2114</name>
</gene>
<proteinExistence type="inferred from homology"/>
<dbReference type="GO" id="GO:0019569">
    <property type="term" value="P:L-arabinose catabolic process to D-xylulose 5-phosphate"/>
    <property type="evidence" value="ECO:0007669"/>
    <property type="project" value="UniProtKB-UniRule"/>
</dbReference>
<dbReference type="NCBIfam" id="TIGR01234">
    <property type="entry name" value="L-ribulokinase"/>
    <property type="match status" value="1"/>
</dbReference>
<organism evidence="12 13">
    <name type="scientific">Limnochorda pilosa</name>
    <dbReference type="NCBI Taxonomy" id="1555112"/>
    <lineage>
        <taxon>Bacteria</taxon>
        <taxon>Bacillati</taxon>
        <taxon>Bacillota</taxon>
        <taxon>Limnochordia</taxon>
        <taxon>Limnochordales</taxon>
        <taxon>Limnochordaceae</taxon>
        <taxon>Limnochorda</taxon>
    </lineage>
</organism>
<dbReference type="PIRSF" id="PIRSF000538">
    <property type="entry name" value="GlpK"/>
    <property type="match status" value="1"/>
</dbReference>
<dbReference type="GO" id="GO:0005737">
    <property type="term" value="C:cytoplasm"/>
    <property type="evidence" value="ECO:0007669"/>
    <property type="project" value="TreeGrafter"/>
</dbReference>
<dbReference type="SUPFAM" id="SSF53067">
    <property type="entry name" value="Actin-like ATPase domain"/>
    <property type="match status" value="2"/>
</dbReference>
<keyword evidence="3 7" id="KW-0418">Kinase</keyword>
<reference evidence="13" key="2">
    <citation type="journal article" date="2016" name="Int. J. Syst. Evol. Microbiol.">
        <title>Complete genome sequence and cell structure of Limnochorda pilosa, a Gram-negative spore-former within the phylum Firmicutes.</title>
        <authorList>
            <person name="Watanabe M."/>
            <person name="Kojima H."/>
            <person name="Fukui M."/>
        </authorList>
    </citation>
    <scope>NUCLEOTIDE SEQUENCE [LARGE SCALE GENOMIC DNA]</scope>
    <source>
        <strain evidence="13">HC45</strain>
    </source>
</reference>
<dbReference type="GO" id="GO:0005524">
    <property type="term" value="F:ATP binding"/>
    <property type="evidence" value="ECO:0007669"/>
    <property type="project" value="UniProtKB-UniRule"/>
</dbReference>